<gene>
    <name evidence="1" type="ORF">AltoGao_16</name>
</gene>
<reference evidence="2" key="1">
    <citation type="submission" date="2017-08" db="EMBL/GenBank/DDBJ databases">
        <authorList>
            <person name="Gao S."/>
            <person name="Linden S.B."/>
            <person name="Nelson D.C."/>
        </authorList>
    </citation>
    <scope>NUCLEOTIDE SEQUENCE [LARGE SCALE GENOMIC DNA]</scope>
</reference>
<evidence type="ECO:0000313" key="1">
    <source>
        <dbReference type="EMBL" id="ASV44909.1"/>
    </source>
</evidence>
<evidence type="ECO:0000313" key="2">
    <source>
        <dbReference type="Proteomes" id="UP000223842"/>
    </source>
</evidence>
<organism evidence="1 2">
    <name type="scientific">Klebsiella phage AltoGao</name>
    <dbReference type="NCBI Taxonomy" id="2026943"/>
    <lineage>
        <taxon>Viruses</taxon>
        <taxon>Duplodnaviria</taxon>
        <taxon>Heunggongvirae</taxon>
        <taxon>Uroviricota</taxon>
        <taxon>Caudoviricetes</taxon>
        <taxon>Autographivirales</taxon>
        <taxon>Autoscriptoviridae</taxon>
        <taxon>Slopekvirinae</taxon>
        <taxon>Drulisvirus</taxon>
        <taxon>Drulisvirus altogao</taxon>
    </lineage>
</organism>
<proteinExistence type="predicted"/>
<name>A0A248SKJ5_9CAUD</name>
<accession>A0A248SKJ5</accession>
<dbReference type="Proteomes" id="UP000223842">
    <property type="component" value="Segment"/>
</dbReference>
<dbReference type="EMBL" id="MF612071">
    <property type="protein sequence ID" value="ASV44909.1"/>
    <property type="molecule type" value="Genomic_DNA"/>
</dbReference>
<protein>
    <submittedName>
        <fullName evidence="1">Uncharacterized protein</fullName>
    </submittedName>
</protein>
<keyword evidence="2" id="KW-1185">Reference proteome</keyword>
<sequence>MYRGTRGTLQSERVGYCRAYITAGRFTSMLKPSDINHLDDEVIRAYAASAGTFRKQFALDSSQLIVHLAINKARRAKWK</sequence>